<organism evidence="8 9">
    <name type="scientific">Gynuella sunshinyii YC6258</name>
    <dbReference type="NCBI Taxonomy" id="1445510"/>
    <lineage>
        <taxon>Bacteria</taxon>
        <taxon>Pseudomonadati</taxon>
        <taxon>Pseudomonadota</taxon>
        <taxon>Gammaproteobacteria</taxon>
        <taxon>Oceanospirillales</taxon>
        <taxon>Saccharospirillaceae</taxon>
        <taxon>Gynuella</taxon>
    </lineage>
</organism>
<protein>
    <recommendedName>
        <fullName evidence="6 7">Diaminopimelate epimerase</fullName>
        <shortName evidence="6">DAP epimerase</shortName>
        <ecNumber evidence="6 7">5.1.1.7</ecNumber>
    </recommendedName>
    <alternativeName>
        <fullName evidence="6">PLP-independent amino acid racemase</fullName>
    </alternativeName>
</protein>
<evidence type="ECO:0000256" key="6">
    <source>
        <dbReference type="HAMAP-Rule" id="MF_00197"/>
    </source>
</evidence>
<dbReference type="EMBL" id="CP007142">
    <property type="protein sequence ID" value="AJQ93141.1"/>
    <property type="molecule type" value="Genomic_DNA"/>
</dbReference>
<dbReference type="AlphaFoldDB" id="A0A0C5VG22"/>
<feature type="binding site" evidence="6">
    <location>
        <position position="204"/>
    </location>
    <ligand>
        <name>substrate</name>
    </ligand>
</feature>
<dbReference type="Proteomes" id="UP000032266">
    <property type="component" value="Chromosome"/>
</dbReference>
<name>A0A0C5VG22_9GAMM</name>
<comment type="function">
    <text evidence="6">Catalyzes the stereoinversion of LL-2,6-diaminopimelate (L,L-DAP) to meso-diaminopimelate (meso-DAP), a precursor of L-lysine and an essential component of the bacterial peptidoglycan.</text>
</comment>
<evidence type="ECO:0000256" key="5">
    <source>
        <dbReference type="ARBA" id="ARBA00023235"/>
    </source>
</evidence>
<evidence type="ECO:0000256" key="2">
    <source>
        <dbReference type="ARBA" id="ARBA00022490"/>
    </source>
</evidence>
<dbReference type="PATRIC" id="fig|1445510.3.peg.1069"/>
<dbReference type="SUPFAM" id="SSF54506">
    <property type="entry name" value="Diaminopimelate epimerase-like"/>
    <property type="match status" value="1"/>
</dbReference>
<comment type="subunit">
    <text evidence="6">Homodimer.</text>
</comment>
<feature type="site" description="Important for dimerization" evidence="6">
    <location>
        <position position="281"/>
    </location>
</feature>
<dbReference type="PANTHER" id="PTHR31689">
    <property type="entry name" value="DIAMINOPIMELATE EPIMERASE, CHLOROPLASTIC"/>
    <property type="match status" value="1"/>
</dbReference>
<dbReference type="GO" id="GO:0008837">
    <property type="term" value="F:diaminopimelate epimerase activity"/>
    <property type="evidence" value="ECO:0007669"/>
    <property type="project" value="UniProtKB-UniRule"/>
</dbReference>
<dbReference type="KEGG" id="gsn:YC6258_01093"/>
<keyword evidence="4 6" id="KW-0457">Lysine biosynthesis</keyword>
<dbReference type="Gene3D" id="3.10.310.10">
    <property type="entry name" value="Diaminopimelate Epimerase, Chain A, domain 1"/>
    <property type="match status" value="2"/>
</dbReference>
<evidence type="ECO:0000256" key="3">
    <source>
        <dbReference type="ARBA" id="ARBA00022605"/>
    </source>
</evidence>
<feature type="site" description="Could be important to modulate the pK values of the two catalytic cysteine residues" evidence="6">
    <location>
        <position position="173"/>
    </location>
</feature>
<sequence>MAPDSSSAGKKTLRFTKMHGLGNDFMVIDGVTQDVHLTAAQIQRWADRNFGIGFDQLLLVEPPAEPNVDFRYRIFNADGDEVEHCGNGARCFARFVLDQGLTHKRVIRVAIQKGTLELHVHDDNTVTVDMGRPQLQPEHIPFIANEQHSVYPLLISEHEPALEISAVSMGNPHCVILVNDVDKAPVQALGPLVENHDAFPKRCNVGFLQILNRHEGRLRVFERGVGETLACGTGACAAMVAGRLRGLFDTNVTLHLLGGDLEISWSGDGSVLMTGPATKVFEGYIPWNNPTHN</sequence>
<evidence type="ECO:0000256" key="7">
    <source>
        <dbReference type="NCBIfam" id="TIGR00652"/>
    </source>
</evidence>
<keyword evidence="5 6" id="KW-0413">Isomerase</keyword>
<feature type="active site" description="Proton donor" evidence="6">
    <location>
        <position position="85"/>
    </location>
</feature>
<feature type="binding site" evidence="6">
    <location>
        <begin position="232"/>
        <end position="233"/>
    </location>
    <ligand>
        <name>substrate</name>
    </ligand>
</feature>
<feature type="binding site" evidence="6">
    <location>
        <position position="23"/>
    </location>
    <ligand>
        <name>substrate</name>
    </ligand>
</feature>
<feature type="active site" description="Proton acceptor" evidence="6">
    <location>
        <position position="231"/>
    </location>
</feature>
<feature type="binding site" evidence="6">
    <location>
        <position position="171"/>
    </location>
    <ligand>
        <name>substrate</name>
    </ligand>
</feature>
<dbReference type="FunFam" id="3.10.310.10:FF:000004">
    <property type="entry name" value="Diaminopimelate epimerase"/>
    <property type="match status" value="1"/>
</dbReference>
<dbReference type="FunFam" id="3.10.310.10:FF:000001">
    <property type="entry name" value="Diaminopimelate epimerase"/>
    <property type="match status" value="1"/>
</dbReference>
<keyword evidence="3 6" id="KW-0028">Amino-acid biosynthesis</keyword>
<feature type="binding site" evidence="6">
    <location>
        <position position="56"/>
    </location>
    <ligand>
        <name>substrate</name>
    </ligand>
</feature>
<evidence type="ECO:0000313" key="9">
    <source>
        <dbReference type="Proteomes" id="UP000032266"/>
    </source>
</evidence>
<comment type="pathway">
    <text evidence="6">Amino-acid biosynthesis; L-lysine biosynthesis via DAP pathway; DL-2,6-diaminopimelate from LL-2,6-diaminopimelate: step 1/1.</text>
</comment>
<keyword evidence="2 6" id="KW-0963">Cytoplasm</keyword>
<evidence type="ECO:0000256" key="4">
    <source>
        <dbReference type="ARBA" id="ARBA00023154"/>
    </source>
</evidence>
<dbReference type="UniPathway" id="UPA00034">
    <property type="reaction ID" value="UER00025"/>
</dbReference>
<keyword evidence="9" id="KW-1185">Reference proteome</keyword>
<dbReference type="STRING" id="1445510.YC6258_01093"/>
<accession>A0A0C5VG22</accession>
<dbReference type="GO" id="GO:0009089">
    <property type="term" value="P:lysine biosynthetic process via diaminopimelate"/>
    <property type="evidence" value="ECO:0007669"/>
    <property type="project" value="UniProtKB-UniRule"/>
</dbReference>
<proteinExistence type="inferred from homology"/>
<gene>
    <name evidence="6" type="primary">dapF</name>
    <name evidence="8" type="ORF">YC6258_01093</name>
</gene>
<comment type="subcellular location">
    <subcellularLocation>
        <location evidence="6">Cytoplasm</location>
    </subcellularLocation>
</comment>
<dbReference type="PANTHER" id="PTHR31689:SF0">
    <property type="entry name" value="DIAMINOPIMELATE EPIMERASE"/>
    <property type="match status" value="1"/>
</dbReference>
<evidence type="ECO:0000313" key="8">
    <source>
        <dbReference type="EMBL" id="AJQ93141.1"/>
    </source>
</evidence>
<evidence type="ECO:0000256" key="1">
    <source>
        <dbReference type="ARBA" id="ARBA00010219"/>
    </source>
</evidence>
<feature type="binding site" evidence="6">
    <location>
        <position position="76"/>
    </location>
    <ligand>
        <name>substrate</name>
    </ligand>
</feature>
<dbReference type="HAMAP" id="MF_00197">
    <property type="entry name" value="DAP_epimerase"/>
    <property type="match status" value="1"/>
</dbReference>
<feature type="binding site" evidence="6">
    <location>
        <begin position="86"/>
        <end position="87"/>
    </location>
    <ligand>
        <name>substrate</name>
    </ligand>
</feature>
<dbReference type="HOGENOM" id="CLU_053306_1_1_6"/>
<feature type="site" description="Could be important to modulate the pK values of the two catalytic cysteine residues" evidence="6">
    <location>
        <position position="222"/>
    </location>
</feature>
<dbReference type="GO" id="GO:0005829">
    <property type="term" value="C:cytosol"/>
    <property type="evidence" value="ECO:0007669"/>
    <property type="project" value="TreeGrafter"/>
</dbReference>
<dbReference type="NCBIfam" id="TIGR00652">
    <property type="entry name" value="DapF"/>
    <property type="match status" value="1"/>
</dbReference>
<feature type="binding site" evidence="6">
    <location>
        <begin position="222"/>
        <end position="223"/>
    </location>
    <ligand>
        <name>substrate</name>
    </ligand>
</feature>
<comment type="similarity">
    <text evidence="1 6">Belongs to the diaminopimelate epimerase family.</text>
</comment>
<reference evidence="8 9" key="1">
    <citation type="submission" date="2014-01" db="EMBL/GenBank/DDBJ databases">
        <title>Full genme sequencing of cellulolytic bacterium Gynuella sunshinyii YC6258T gen. nov., sp. nov.</title>
        <authorList>
            <person name="Khan H."/>
            <person name="Chung E.J."/>
            <person name="Chung Y.R."/>
        </authorList>
    </citation>
    <scope>NUCLEOTIDE SEQUENCE [LARGE SCALE GENOMIC DNA]</scope>
    <source>
        <strain evidence="8 9">YC6258</strain>
    </source>
</reference>
<comment type="catalytic activity">
    <reaction evidence="6">
        <text>(2S,6S)-2,6-diaminopimelate = meso-2,6-diaminopimelate</text>
        <dbReference type="Rhea" id="RHEA:15393"/>
        <dbReference type="ChEBI" id="CHEBI:57609"/>
        <dbReference type="ChEBI" id="CHEBI:57791"/>
        <dbReference type="EC" id="5.1.1.7"/>
    </reaction>
</comment>
<dbReference type="EC" id="5.1.1.7" evidence="6 7"/>
<dbReference type="InterPro" id="IPR001653">
    <property type="entry name" value="DAP_epimerase_DapF"/>
</dbReference>
<dbReference type="Pfam" id="PF01678">
    <property type="entry name" value="DAP_epimerase"/>
    <property type="match status" value="2"/>
</dbReference>